<dbReference type="Proteomes" id="UP000030302">
    <property type="component" value="Chromosome"/>
</dbReference>
<protein>
    <submittedName>
        <fullName evidence="1">Transposase-like protein</fullName>
    </submittedName>
</protein>
<dbReference type="Gene3D" id="1.20.910.10">
    <property type="entry name" value="Heme oxygenase-like"/>
    <property type="match status" value="1"/>
</dbReference>
<dbReference type="KEGG" id="care:LT85_4193"/>
<keyword evidence="2" id="KW-1185">Reference proteome</keyword>
<sequence>MTTTTESLQLTLKAKHDLLTNHAVFSAIRTQSDLRLFMEWHVFAVWDFMSLVKRLQADLTTTSIPWYPPANPNAARLINEIVLGEESDITPHGAMTHFDLYLSAMKEIGASTRQIDQFLSMIRKGVAVPTALNRAEALTPIQRFVNSTITTCMDGKTHQVVGSFFYGRENVIPEMFQALLKTWSIAPESVPELNFYLERHIEVDSGEHGPAAQRMIDEITDNDPVQIREVLEAGIRAIDERHQLWDSLLAALQERLS</sequence>
<dbReference type="SUPFAM" id="SSF48613">
    <property type="entry name" value="Heme oxygenase-like"/>
    <property type="match status" value="1"/>
</dbReference>
<dbReference type="InterPro" id="IPR016084">
    <property type="entry name" value="Haem_Oase-like_multi-hlx"/>
</dbReference>
<dbReference type="EMBL" id="CP009962">
    <property type="protein sequence ID" value="AIY43351.1"/>
    <property type="molecule type" value="Genomic_DNA"/>
</dbReference>
<gene>
    <name evidence="1" type="ORF">LT85_4193</name>
</gene>
<evidence type="ECO:0000313" key="2">
    <source>
        <dbReference type="Proteomes" id="UP000030302"/>
    </source>
</evidence>
<dbReference type="AlphaFoldDB" id="A0A0A1FFR3"/>
<dbReference type="STRING" id="279058.LT85_4193"/>
<evidence type="ECO:0000313" key="1">
    <source>
        <dbReference type="EMBL" id="AIY43351.1"/>
    </source>
</evidence>
<accession>A0A0A1FFR3</accession>
<proteinExistence type="predicted"/>
<dbReference type="OrthoDB" id="9791270at2"/>
<dbReference type="Pfam" id="PF11251">
    <property type="entry name" value="DUF3050"/>
    <property type="match status" value="1"/>
</dbReference>
<organism evidence="1 2">
    <name type="scientific">Collimonas arenae</name>
    <dbReference type="NCBI Taxonomy" id="279058"/>
    <lineage>
        <taxon>Bacteria</taxon>
        <taxon>Pseudomonadati</taxon>
        <taxon>Pseudomonadota</taxon>
        <taxon>Betaproteobacteria</taxon>
        <taxon>Burkholderiales</taxon>
        <taxon>Oxalobacteraceae</taxon>
        <taxon>Collimonas</taxon>
    </lineage>
</organism>
<dbReference type="HOGENOM" id="CLU_094210_0_0_4"/>
<dbReference type="InterPro" id="IPR024423">
    <property type="entry name" value="DUF3050"/>
</dbReference>
<name>A0A0A1FFR3_9BURK</name>
<reference evidence="2" key="1">
    <citation type="journal article" date="2014" name="Soil Biol. Biochem.">
        <title>Structure and function of bacterial communities in ageing soils: Insights from the Mendocino ecological staircase.</title>
        <authorList>
            <person name="Uroz S."/>
            <person name="Tech J.J."/>
            <person name="Sawaya N.A."/>
            <person name="Frey-Klett P."/>
            <person name="Leveau J.H.J."/>
        </authorList>
    </citation>
    <scope>NUCLEOTIDE SEQUENCE [LARGE SCALE GENOMIC DNA]</scope>
    <source>
        <strain evidence="2">Cal35</strain>
    </source>
</reference>
<dbReference type="RefSeq" id="WP_038492753.1">
    <property type="nucleotide sequence ID" value="NZ_CP009962.1"/>
</dbReference>